<gene>
    <name evidence="3" type="ORF">J2Z30_002616</name>
    <name evidence="2" type="ORF">SIRAN6174</name>
</gene>
<accession>A0A060ZUQ2</accession>
<evidence type="ECO:0000256" key="1">
    <source>
        <dbReference type="SAM" id="MobiDB-lite"/>
    </source>
</evidence>
<keyword evidence="4" id="KW-1185">Reference proteome</keyword>
<evidence type="ECO:0000313" key="3">
    <source>
        <dbReference type="EMBL" id="MBP2061607.1"/>
    </source>
</evidence>
<dbReference type="AlphaFoldDB" id="A0A060ZUQ2"/>
<proteinExistence type="predicted"/>
<dbReference type="HOGENOM" id="CLU_542806_0_0_11"/>
<name>A0A060ZUQ2_9ACTN</name>
<organism evidence="2">
    <name type="scientific">Streptomyces iranensis</name>
    <dbReference type="NCBI Taxonomy" id="576784"/>
    <lineage>
        <taxon>Bacteria</taxon>
        <taxon>Bacillati</taxon>
        <taxon>Actinomycetota</taxon>
        <taxon>Actinomycetes</taxon>
        <taxon>Kitasatosporales</taxon>
        <taxon>Streptomycetaceae</taxon>
        <taxon>Streptomyces</taxon>
        <taxon>Streptomyces violaceusniger group</taxon>
    </lineage>
</organism>
<reference evidence="2" key="1">
    <citation type="submission" date="2014-05" db="EMBL/GenBank/DDBJ databases">
        <authorList>
            <person name="Horn Fabian"/>
        </authorList>
    </citation>
    <scope>NUCLEOTIDE SEQUENCE</scope>
</reference>
<dbReference type="Proteomes" id="UP000756710">
    <property type="component" value="Unassembled WGS sequence"/>
</dbReference>
<dbReference type="EMBL" id="LK022848">
    <property type="protein sequence ID" value="CDR09566.1"/>
    <property type="molecule type" value="Genomic_DNA"/>
</dbReference>
<evidence type="ECO:0000313" key="4">
    <source>
        <dbReference type="Proteomes" id="UP000756710"/>
    </source>
</evidence>
<dbReference type="GeneID" id="32472281"/>
<protein>
    <submittedName>
        <fullName evidence="2">Uncharacterized protein</fullName>
    </submittedName>
</protein>
<feature type="region of interest" description="Disordered" evidence="1">
    <location>
        <begin position="481"/>
        <end position="502"/>
    </location>
</feature>
<dbReference type="EMBL" id="JAGGLR010000006">
    <property type="protein sequence ID" value="MBP2061607.1"/>
    <property type="molecule type" value="Genomic_DNA"/>
</dbReference>
<reference evidence="3 4" key="2">
    <citation type="submission" date="2021-03" db="EMBL/GenBank/DDBJ databases">
        <title>Genomic Encyclopedia of Type Strains, Phase IV (KMG-IV): sequencing the most valuable type-strain genomes for metagenomic binning, comparative biology and taxonomic classification.</title>
        <authorList>
            <person name="Goeker M."/>
        </authorList>
    </citation>
    <scope>NUCLEOTIDE SEQUENCE [LARGE SCALE GENOMIC DNA]</scope>
    <source>
        <strain evidence="3 4">DSM 41954</strain>
    </source>
</reference>
<sequence length="502" mass="53832">MSALRDELVETVREAGRVMTARQLALELRARHGAGGDSAERTEATALAVVRAALAAEKLLNGNAKNHEPRLAALRRRGRVLIAMESLEGSDDPTSEEMADYAIELGEKADVLAAADPLADRPAILRDLRGVSLPKGMAPLPESRIVPLAAAASETAASSPRLELYPRTLELSRALALSQAAAGVRREVGISLEGLLSRVRSRFPDMRLGTPTYVEVEEALKHAGFPLTYDTETDRFRPPAPPAVSGTSWLTGTRVSLTTSSATSVSRSAATASVLAERARTRAGRERREPWVLLTAKLDTATRQGGFLALNVDVRHLRGAADLIAAAFPVTRVDLAGLFLAEFRGLAREHGTAWDQVLGADTRFTRTGELPGGLRSYVSRVWSRVQARLDAVAQKESDTVLFGHTAGLLAHYYEAGGHDLLVGLQRSARQPGGLPGGLWLLTPTRNPQGVPVLDGRTVEITGGDAERVVLTESYLRKLEKELERAEEPAPSRSGDAGATRLG</sequence>
<dbReference type="RefSeq" id="WP_052701559.1">
    <property type="nucleotide sequence ID" value="NZ_BAABDR010000045.1"/>
</dbReference>
<evidence type="ECO:0000313" key="2">
    <source>
        <dbReference type="EMBL" id="CDR09566.1"/>
    </source>
</evidence>